<evidence type="ECO:0000313" key="2">
    <source>
        <dbReference type="EMBL" id="CAK9328335.1"/>
    </source>
</evidence>
<evidence type="ECO:0000313" key="3">
    <source>
        <dbReference type="Proteomes" id="UP001642487"/>
    </source>
</evidence>
<reference evidence="2 3" key="1">
    <citation type="submission" date="2024-03" db="EMBL/GenBank/DDBJ databases">
        <authorList>
            <person name="Gkanogiannis A."/>
            <person name="Becerra Lopez-Lavalle L."/>
        </authorList>
    </citation>
    <scope>NUCLEOTIDE SEQUENCE [LARGE SCALE GENOMIC DNA]</scope>
</reference>
<feature type="compositionally biased region" description="Low complexity" evidence="1">
    <location>
        <begin position="38"/>
        <end position="48"/>
    </location>
</feature>
<sequence length="75" mass="8569">MASYASLKMPNYVWIPLKWLRTARNPHTKNSLPAVVNSQPRSRQSPVVRRPRRWASVAVRRAQTSVAVAGVYRLL</sequence>
<feature type="region of interest" description="Disordered" evidence="1">
    <location>
        <begin position="28"/>
        <end position="49"/>
    </location>
</feature>
<keyword evidence="3" id="KW-1185">Reference proteome</keyword>
<protein>
    <submittedName>
        <fullName evidence="2">Uncharacterized protein</fullName>
    </submittedName>
</protein>
<accession>A0ABP0Z6D0</accession>
<dbReference type="Proteomes" id="UP001642487">
    <property type="component" value="Chromosome 8"/>
</dbReference>
<proteinExistence type="predicted"/>
<organism evidence="2 3">
    <name type="scientific">Citrullus colocynthis</name>
    <name type="common">colocynth</name>
    <dbReference type="NCBI Taxonomy" id="252529"/>
    <lineage>
        <taxon>Eukaryota</taxon>
        <taxon>Viridiplantae</taxon>
        <taxon>Streptophyta</taxon>
        <taxon>Embryophyta</taxon>
        <taxon>Tracheophyta</taxon>
        <taxon>Spermatophyta</taxon>
        <taxon>Magnoliopsida</taxon>
        <taxon>eudicotyledons</taxon>
        <taxon>Gunneridae</taxon>
        <taxon>Pentapetalae</taxon>
        <taxon>rosids</taxon>
        <taxon>fabids</taxon>
        <taxon>Cucurbitales</taxon>
        <taxon>Cucurbitaceae</taxon>
        <taxon>Benincaseae</taxon>
        <taxon>Citrullus</taxon>
    </lineage>
</organism>
<evidence type="ECO:0000256" key="1">
    <source>
        <dbReference type="SAM" id="MobiDB-lite"/>
    </source>
</evidence>
<dbReference type="EMBL" id="OZ021742">
    <property type="protein sequence ID" value="CAK9328335.1"/>
    <property type="molecule type" value="Genomic_DNA"/>
</dbReference>
<name>A0ABP0Z6D0_9ROSI</name>
<gene>
    <name evidence="2" type="ORF">CITCOLO1_LOCUS20747</name>
</gene>